<evidence type="ECO:0000313" key="4">
    <source>
        <dbReference type="EMBL" id="TDP39826.1"/>
    </source>
</evidence>
<name>A0A4R6PPX6_NOCIG</name>
<evidence type="ECO:0000259" key="3">
    <source>
        <dbReference type="Pfam" id="PF24092"/>
    </source>
</evidence>
<dbReference type="RefSeq" id="WP_067490952.1">
    <property type="nucleotide sequence ID" value="NZ_SNXK01000002.1"/>
</dbReference>
<gene>
    <name evidence="4" type="ORF">DFR75_102545</name>
</gene>
<evidence type="ECO:0000259" key="2">
    <source>
        <dbReference type="Pfam" id="PF24088"/>
    </source>
</evidence>
<dbReference type="PROSITE" id="PS51257">
    <property type="entry name" value="PROKAR_LIPOPROTEIN"/>
    <property type="match status" value="1"/>
</dbReference>
<dbReference type="AlphaFoldDB" id="A0A4R6PPX6"/>
<comment type="caution">
    <text evidence="4">The sequence shown here is derived from an EMBL/GenBank/DDBJ whole genome shotgun (WGS) entry which is preliminary data.</text>
</comment>
<organism evidence="4 5">
    <name type="scientific">Nocardia ignorata</name>
    <dbReference type="NCBI Taxonomy" id="145285"/>
    <lineage>
        <taxon>Bacteria</taxon>
        <taxon>Bacillati</taxon>
        <taxon>Actinomycetota</taxon>
        <taxon>Actinomycetes</taxon>
        <taxon>Mycobacteriales</taxon>
        <taxon>Nocardiaceae</taxon>
        <taxon>Nocardia</taxon>
    </lineage>
</organism>
<keyword evidence="5" id="KW-1185">Reference proteome</keyword>
<feature type="signal peptide" evidence="1">
    <location>
        <begin position="1"/>
        <end position="21"/>
    </location>
</feature>
<keyword evidence="1" id="KW-0732">Signal</keyword>
<protein>
    <submittedName>
        <fullName evidence="4">Uncharacterized protein</fullName>
    </submittedName>
</protein>
<dbReference type="EMBL" id="SNXK01000002">
    <property type="protein sequence ID" value="TDP39826.1"/>
    <property type="molecule type" value="Genomic_DNA"/>
</dbReference>
<reference evidence="4 5" key="1">
    <citation type="submission" date="2019-03" db="EMBL/GenBank/DDBJ databases">
        <title>Genomic Encyclopedia of Type Strains, Phase IV (KMG-IV): sequencing the most valuable type-strain genomes for metagenomic binning, comparative biology and taxonomic classification.</title>
        <authorList>
            <person name="Goeker M."/>
        </authorList>
    </citation>
    <scope>NUCLEOTIDE SEQUENCE [LARGE SCALE GENOMIC DNA]</scope>
    <source>
        <strain evidence="4 5">DSM 44496</strain>
    </source>
</reference>
<sequence length="407" mass="43906">MKTSLRLVGLLTVLTLGSGCASTVSGQAEPGITPVDIAALKTGAQVVEPTPFELDFSSHTAQRIRLIEGRQLLNLLVHPIDFMPSLTELDHTRIFADSSEMSKTGGLPSTFNPIVDQNDLVSGVSTVRTNGSARATESMYVGVLHFGTAENAKNVSTGMFEVSTRGEPPRQPIEIPGYPQANGTIGAASVNAFQAHGPFVVVTSIQQPQPDRTALPKKIQMVLDAQIKALDSYKPVPADDLLDLPLDQDGIMRRTMGKSPAGDPFGMSFHQEDFGTFQHSGILHYERNTLATRKAFEAAGVDLVGRRYSTVYRTRDVESAFLLQTALARRGKEDAVLDPPPGIADAQCVRLSDADPNRGYNGFCVLVHGRYVAVVMAMATASRTALQADPVLQERTAAQYLILEKSE</sequence>
<dbReference type="Proteomes" id="UP000295087">
    <property type="component" value="Unassembled WGS sequence"/>
</dbReference>
<dbReference type="InterPro" id="IPR055797">
    <property type="entry name" value="DUF7373"/>
</dbReference>
<accession>A0A4R6PPX6</accession>
<feature type="domain" description="DUF7373" evidence="2">
    <location>
        <begin position="59"/>
        <end position="246"/>
    </location>
</feature>
<dbReference type="Pfam" id="PF24088">
    <property type="entry name" value="DUF7373"/>
    <property type="match status" value="1"/>
</dbReference>
<dbReference type="InterPro" id="IPR056463">
    <property type="entry name" value="DUF7373_C"/>
</dbReference>
<proteinExistence type="predicted"/>
<feature type="domain" description="DUF7373" evidence="3">
    <location>
        <begin position="267"/>
        <end position="405"/>
    </location>
</feature>
<evidence type="ECO:0000256" key="1">
    <source>
        <dbReference type="SAM" id="SignalP"/>
    </source>
</evidence>
<feature type="chain" id="PRO_5038575674" evidence="1">
    <location>
        <begin position="22"/>
        <end position="407"/>
    </location>
</feature>
<dbReference type="Pfam" id="PF24092">
    <property type="entry name" value="DUF7373_C"/>
    <property type="match status" value="1"/>
</dbReference>
<evidence type="ECO:0000313" key="5">
    <source>
        <dbReference type="Proteomes" id="UP000295087"/>
    </source>
</evidence>